<keyword evidence="1" id="KW-1133">Transmembrane helix</keyword>
<organism evidence="3 4">
    <name type="scientific">Brooklawnia cerclae</name>
    <dbReference type="NCBI Taxonomy" id="349934"/>
    <lineage>
        <taxon>Bacteria</taxon>
        <taxon>Bacillati</taxon>
        <taxon>Actinomycetota</taxon>
        <taxon>Actinomycetes</taxon>
        <taxon>Propionibacteriales</taxon>
        <taxon>Propionibacteriaceae</taxon>
        <taxon>Brooklawnia</taxon>
    </lineage>
</organism>
<dbReference type="RefSeq" id="WP_167170404.1">
    <property type="nucleotide sequence ID" value="NZ_BAAAOO010000004.1"/>
</dbReference>
<protein>
    <submittedName>
        <fullName evidence="3">Membrane protein</fullName>
    </submittedName>
</protein>
<keyword evidence="4" id="KW-1185">Reference proteome</keyword>
<gene>
    <name evidence="3" type="ORF">FB473_002985</name>
</gene>
<feature type="domain" description="YdbS-like PH" evidence="2">
    <location>
        <begin position="379"/>
        <end position="435"/>
    </location>
</feature>
<feature type="domain" description="YdbS-like PH" evidence="2">
    <location>
        <begin position="71"/>
        <end position="149"/>
    </location>
</feature>
<comment type="caution">
    <text evidence="3">The sequence shown here is derived from an EMBL/GenBank/DDBJ whole genome shotgun (WGS) entry which is preliminary data.</text>
</comment>
<name>A0ABX0SMM3_9ACTN</name>
<evidence type="ECO:0000313" key="4">
    <source>
        <dbReference type="Proteomes" id="UP000749311"/>
    </source>
</evidence>
<dbReference type="InterPro" id="IPR014529">
    <property type="entry name" value="UCP026631"/>
</dbReference>
<sequence length="468" mass="50985">MTEPGTDPVTERPHPLSPLVKGWIAVAAVVAYIVQDIPRGGLGDWERMWWLLAAAVGVGFLGPLVIGYFSWRFTRFVIDDEQVRIEHRFIEHRSERIAFTKIQSVDVVQPLVARIIGLAALRIDIGSQGGSKTIEYLSRQRAYQLRDYLVARAHGTQLSAEGSFAQPVGGLFEDRSAADRVVVRVPALRLVGATLLGEGFVVPALVTIGVSALGVALSGDLRAVVGAVLAAPVALALASILVSRLRTELNFTLTVTAAGGVRVARGLTSLVSQTIPLDRIQGIEICQSLPWRPFGWYRMRMSVLGYAVGGDEGQVSTVLLPVGHRDDVDAVLAAVWPSVDVGSIPLRRVPRRARWFRWLDAQTFAWGHDEQVLVAVGHLLVSRMAIVPHARVQSVRLVQGPVQRRLRLASVEAHISPGPVILTCQHLDAADARHLAMTELDRMRSARGRAHKIIGVDRGSSTTDDQPQ</sequence>
<feature type="transmembrane region" description="Helical" evidence="1">
    <location>
        <begin position="190"/>
        <end position="217"/>
    </location>
</feature>
<feature type="transmembrane region" description="Helical" evidence="1">
    <location>
        <begin position="223"/>
        <end position="242"/>
    </location>
</feature>
<evidence type="ECO:0000256" key="1">
    <source>
        <dbReference type="SAM" id="Phobius"/>
    </source>
</evidence>
<accession>A0ABX0SMM3</accession>
<dbReference type="Pfam" id="PF03703">
    <property type="entry name" value="bPH_2"/>
    <property type="match status" value="3"/>
</dbReference>
<evidence type="ECO:0000259" key="2">
    <source>
        <dbReference type="Pfam" id="PF03703"/>
    </source>
</evidence>
<dbReference type="Proteomes" id="UP000749311">
    <property type="component" value="Unassembled WGS sequence"/>
</dbReference>
<proteinExistence type="predicted"/>
<keyword evidence="1" id="KW-0472">Membrane</keyword>
<reference evidence="3 4" key="1">
    <citation type="submission" date="2020-02" db="EMBL/GenBank/DDBJ databases">
        <title>Sequencing the genomes of 1000 actinobacteria strains.</title>
        <authorList>
            <person name="Klenk H.-P."/>
        </authorList>
    </citation>
    <scope>NUCLEOTIDE SEQUENCE [LARGE SCALE GENOMIC DNA]</scope>
    <source>
        <strain evidence="3 4">DSM 19609</strain>
    </source>
</reference>
<keyword evidence="1" id="KW-0812">Transmembrane</keyword>
<dbReference type="PIRSF" id="PIRSF026631">
    <property type="entry name" value="UCP026631"/>
    <property type="match status" value="1"/>
</dbReference>
<dbReference type="InterPro" id="IPR005182">
    <property type="entry name" value="YdbS-like_PH"/>
</dbReference>
<feature type="domain" description="YdbS-like PH" evidence="2">
    <location>
        <begin position="254"/>
        <end position="324"/>
    </location>
</feature>
<dbReference type="PANTHER" id="PTHR34473:SF2">
    <property type="entry name" value="UPF0699 TRANSMEMBRANE PROTEIN YDBT"/>
    <property type="match status" value="1"/>
</dbReference>
<dbReference type="PANTHER" id="PTHR34473">
    <property type="entry name" value="UPF0699 TRANSMEMBRANE PROTEIN YDBS"/>
    <property type="match status" value="1"/>
</dbReference>
<dbReference type="EMBL" id="JAAMOZ010000003">
    <property type="protein sequence ID" value="NIH58290.1"/>
    <property type="molecule type" value="Genomic_DNA"/>
</dbReference>
<feature type="transmembrane region" description="Helical" evidence="1">
    <location>
        <begin position="48"/>
        <end position="69"/>
    </location>
</feature>
<evidence type="ECO:0000313" key="3">
    <source>
        <dbReference type="EMBL" id="NIH58290.1"/>
    </source>
</evidence>